<feature type="transmembrane region" description="Helical" evidence="7">
    <location>
        <begin position="109"/>
        <end position="126"/>
    </location>
</feature>
<feature type="transmembrane region" description="Helical" evidence="7">
    <location>
        <begin position="179"/>
        <end position="197"/>
    </location>
</feature>
<proteinExistence type="predicted"/>
<keyword evidence="2" id="KW-0813">Transport</keyword>
<dbReference type="CDD" id="cd06173">
    <property type="entry name" value="MFS_MefA_like"/>
    <property type="match status" value="1"/>
</dbReference>
<evidence type="ECO:0000313" key="8">
    <source>
        <dbReference type="EMBL" id="MZQ90176.1"/>
    </source>
</evidence>
<dbReference type="InterPro" id="IPR036259">
    <property type="entry name" value="MFS_trans_sf"/>
</dbReference>
<sequence>MQASPFGKFVAASGLTNLADGVATVAWAWLASLLTRDPLLVAVVPVALRLPWFVFAIPAGLVADRVDRRRLILGMDALRALAFLIAAAALWAALPLAEAPAKGVSDPGLFVLILGAALLVGIAEVFRDNAAQTMLPALVPHDRLERANGRLWSVELAGNALIGPALGAMLIALALPLPFLANAAAYALAIVLVARLAGRFRPEPTGPRDWRRELREGFAFLAGAPLLRSLAWITGFWNLLFQMVMIALVLHVQENLGLGAPAYGLILAAGAVGGIAGGFWGEAIIARLGARRTAQWMLACTAPSFLAIALAPGALTLAVVLAVFEFTGLVWNTVSVSYRQRMIPDRLLGRVNSLYRLLAWGMMPVGLIASGLIARAAGAVMPREVALVMPFLAAALGAAALGVIGWRALGRGFGQG</sequence>
<evidence type="ECO:0000256" key="7">
    <source>
        <dbReference type="SAM" id="Phobius"/>
    </source>
</evidence>
<comment type="caution">
    <text evidence="8">The sequence shown here is derived from an EMBL/GenBank/DDBJ whole genome shotgun (WGS) entry which is preliminary data.</text>
</comment>
<feature type="transmembrane region" description="Helical" evidence="7">
    <location>
        <begin position="357"/>
        <end position="381"/>
    </location>
</feature>
<keyword evidence="6 7" id="KW-0472">Membrane</keyword>
<feature type="transmembrane region" description="Helical" evidence="7">
    <location>
        <begin position="387"/>
        <end position="409"/>
    </location>
</feature>
<evidence type="ECO:0000256" key="6">
    <source>
        <dbReference type="ARBA" id="ARBA00023136"/>
    </source>
</evidence>
<keyword evidence="3" id="KW-1003">Cell membrane</keyword>
<dbReference type="OrthoDB" id="145388at2"/>
<dbReference type="GO" id="GO:0005886">
    <property type="term" value="C:plasma membrane"/>
    <property type="evidence" value="ECO:0007669"/>
    <property type="project" value="UniProtKB-SubCell"/>
</dbReference>
<dbReference type="EMBL" id="WWNR01000008">
    <property type="protein sequence ID" value="MZQ90176.1"/>
    <property type="molecule type" value="Genomic_DNA"/>
</dbReference>
<dbReference type="AlphaFoldDB" id="A0A6L8VKD8"/>
<evidence type="ECO:0000256" key="3">
    <source>
        <dbReference type="ARBA" id="ARBA00022475"/>
    </source>
</evidence>
<evidence type="ECO:0000256" key="2">
    <source>
        <dbReference type="ARBA" id="ARBA00022448"/>
    </source>
</evidence>
<protein>
    <submittedName>
        <fullName evidence="8">MFS transporter</fullName>
    </submittedName>
</protein>
<feature type="transmembrane region" description="Helical" evidence="7">
    <location>
        <begin position="260"/>
        <end position="281"/>
    </location>
</feature>
<keyword evidence="9" id="KW-1185">Reference proteome</keyword>
<feature type="transmembrane region" description="Helical" evidence="7">
    <location>
        <begin position="78"/>
        <end position="97"/>
    </location>
</feature>
<dbReference type="PANTHER" id="PTHR23513:SF11">
    <property type="entry name" value="STAPHYLOFERRIN A TRANSPORTER"/>
    <property type="match status" value="1"/>
</dbReference>
<evidence type="ECO:0000256" key="5">
    <source>
        <dbReference type="ARBA" id="ARBA00022989"/>
    </source>
</evidence>
<feature type="transmembrane region" description="Helical" evidence="7">
    <location>
        <begin position="151"/>
        <end position="173"/>
    </location>
</feature>
<feature type="transmembrane region" description="Helical" evidence="7">
    <location>
        <begin position="9"/>
        <end position="30"/>
    </location>
</feature>
<feature type="transmembrane region" description="Helical" evidence="7">
    <location>
        <begin position="218"/>
        <end position="240"/>
    </location>
</feature>
<dbReference type="Proteomes" id="UP000477083">
    <property type="component" value="Unassembled WGS sequence"/>
</dbReference>
<evidence type="ECO:0000256" key="1">
    <source>
        <dbReference type="ARBA" id="ARBA00004651"/>
    </source>
</evidence>
<feature type="transmembrane region" description="Helical" evidence="7">
    <location>
        <begin position="50"/>
        <end position="66"/>
    </location>
</feature>
<dbReference type="Pfam" id="PF05977">
    <property type="entry name" value="MFS_3"/>
    <property type="match status" value="1"/>
</dbReference>
<dbReference type="RefSeq" id="WP_161347515.1">
    <property type="nucleotide sequence ID" value="NZ_BMGW01000008.1"/>
</dbReference>
<gene>
    <name evidence="8" type="ORF">GS660_13860</name>
</gene>
<accession>A0A6L8VKD8</accession>
<name>A0A6L8VKD8_9RHOB</name>
<dbReference type="PANTHER" id="PTHR23513">
    <property type="entry name" value="INTEGRAL MEMBRANE EFFLUX PROTEIN-RELATED"/>
    <property type="match status" value="1"/>
</dbReference>
<comment type="subcellular location">
    <subcellularLocation>
        <location evidence="1">Cell membrane</location>
        <topology evidence="1">Multi-pass membrane protein</topology>
    </subcellularLocation>
</comment>
<reference evidence="8 9" key="1">
    <citation type="submission" date="2020-01" db="EMBL/GenBank/DDBJ databases">
        <title>Frigidibacter albus SP32T (=CGMCC 1.13995T).</title>
        <authorList>
            <person name="Liao X."/>
        </authorList>
    </citation>
    <scope>NUCLEOTIDE SEQUENCE [LARGE SCALE GENOMIC DNA]</scope>
    <source>
        <strain evidence="8 9">SP32</strain>
    </source>
</reference>
<dbReference type="Gene3D" id="1.20.1250.20">
    <property type="entry name" value="MFS general substrate transporter like domains"/>
    <property type="match status" value="1"/>
</dbReference>
<organism evidence="8 9">
    <name type="scientific">Frigidibacter albus</name>
    <dbReference type="NCBI Taxonomy" id="1465486"/>
    <lineage>
        <taxon>Bacteria</taxon>
        <taxon>Pseudomonadati</taxon>
        <taxon>Pseudomonadota</taxon>
        <taxon>Alphaproteobacteria</taxon>
        <taxon>Rhodobacterales</taxon>
        <taxon>Paracoccaceae</taxon>
        <taxon>Frigidibacter</taxon>
    </lineage>
</organism>
<dbReference type="InterPro" id="IPR010290">
    <property type="entry name" value="TM_effector"/>
</dbReference>
<evidence type="ECO:0000313" key="9">
    <source>
        <dbReference type="Proteomes" id="UP000477083"/>
    </source>
</evidence>
<dbReference type="SUPFAM" id="SSF103473">
    <property type="entry name" value="MFS general substrate transporter"/>
    <property type="match status" value="1"/>
</dbReference>
<keyword evidence="5 7" id="KW-1133">Transmembrane helix</keyword>
<keyword evidence="4 7" id="KW-0812">Transmembrane</keyword>
<evidence type="ECO:0000256" key="4">
    <source>
        <dbReference type="ARBA" id="ARBA00022692"/>
    </source>
</evidence>